<evidence type="ECO:0000313" key="2">
    <source>
        <dbReference type="Proteomes" id="UP001314263"/>
    </source>
</evidence>
<gene>
    <name evidence="1" type="ORF">CVIRNUC_010669</name>
</gene>
<proteinExistence type="predicted"/>
<dbReference type="InterPro" id="IPR017853">
    <property type="entry name" value="GH"/>
</dbReference>
<sequence length="196" mass="20982">MKWVVTVKWMRDAEMGVMQGAGQSSFVTAWGDGFVTDPTILSANGLSDPRPFFDTLSTKPYLGRVVLSPHMYGPSVTGGSVDVKTGANLFNRLSQSSGVLAKFGYTPGSGGTAHRFPIAIGEFGTTFTSSDDMAWLHDFTECWNANSRDTGGLVDDSWLTIQWPKVDFLTVSPNAEAAANAAAPGGWGLTPWYLSS</sequence>
<dbReference type="EMBL" id="CAUYUE010000017">
    <property type="protein sequence ID" value="CAK0787449.1"/>
    <property type="molecule type" value="Genomic_DNA"/>
</dbReference>
<organism evidence="1 2">
    <name type="scientific">Coccomyxa viridis</name>
    <dbReference type="NCBI Taxonomy" id="1274662"/>
    <lineage>
        <taxon>Eukaryota</taxon>
        <taxon>Viridiplantae</taxon>
        <taxon>Chlorophyta</taxon>
        <taxon>core chlorophytes</taxon>
        <taxon>Trebouxiophyceae</taxon>
        <taxon>Trebouxiophyceae incertae sedis</taxon>
        <taxon>Coccomyxaceae</taxon>
        <taxon>Coccomyxa</taxon>
    </lineage>
</organism>
<dbReference type="Gene3D" id="3.20.20.80">
    <property type="entry name" value="Glycosidases"/>
    <property type="match status" value="1"/>
</dbReference>
<evidence type="ECO:0000313" key="1">
    <source>
        <dbReference type="EMBL" id="CAK0787449.1"/>
    </source>
</evidence>
<dbReference type="AlphaFoldDB" id="A0AAV1IJZ0"/>
<keyword evidence="2" id="KW-1185">Reference proteome</keyword>
<comment type="caution">
    <text evidence="1">The sequence shown here is derived from an EMBL/GenBank/DDBJ whole genome shotgun (WGS) entry which is preliminary data.</text>
</comment>
<dbReference type="SUPFAM" id="SSF51445">
    <property type="entry name" value="(Trans)glycosidases"/>
    <property type="match status" value="1"/>
</dbReference>
<name>A0AAV1IJZ0_9CHLO</name>
<accession>A0AAV1IJZ0</accession>
<reference evidence="1 2" key="1">
    <citation type="submission" date="2023-10" db="EMBL/GenBank/DDBJ databases">
        <authorList>
            <person name="Maclean D."/>
            <person name="Macfadyen A."/>
        </authorList>
    </citation>
    <scope>NUCLEOTIDE SEQUENCE [LARGE SCALE GENOMIC DNA]</scope>
</reference>
<dbReference type="Proteomes" id="UP001314263">
    <property type="component" value="Unassembled WGS sequence"/>
</dbReference>
<protein>
    <submittedName>
        <fullName evidence="1">Uncharacterized protein</fullName>
    </submittedName>
</protein>